<gene>
    <name evidence="1" type="ORF">OBBRIDRAFT_241737</name>
</gene>
<dbReference type="EMBL" id="KV722529">
    <property type="protein sequence ID" value="OCH86418.1"/>
    <property type="molecule type" value="Genomic_DNA"/>
</dbReference>
<proteinExistence type="predicted"/>
<protein>
    <submittedName>
        <fullName evidence="1">Uncharacterized protein</fullName>
    </submittedName>
</protein>
<dbReference type="AlphaFoldDB" id="A0A8E2AKT0"/>
<accession>A0A8E2AKT0</accession>
<name>A0A8E2AKT0_9APHY</name>
<organism evidence="1 2">
    <name type="scientific">Obba rivulosa</name>
    <dbReference type="NCBI Taxonomy" id="1052685"/>
    <lineage>
        <taxon>Eukaryota</taxon>
        <taxon>Fungi</taxon>
        <taxon>Dikarya</taxon>
        <taxon>Basidiomycota</taxon>
        <taxon>Agaricomycotina</taxon>
        <taxon>Agaricomycetes</taxon>
        <taxon>Polyporales</taxon>
        <taxon>Gelatoporiaceae</taxon>
        <taxon>Obba</taxon>
    </lineage>
</organism>
<keyword evidence="2" id="KW-1185">Reference proteome</keyword>
<dbReference type="Proteomes" id="UP000250043">
    <property type="component" value="Unassembled WGS sequence"/>
</dbReference>
<evidence type="ECO:0000313" key="1">
    <source>
        <dbReference type="EMBL" id="OCH86418.1"/>
    </source>
</evidence>
<evidence type="ECO:0000313" key="2">
    <source>
        <dbReference type="Proteomes" id="UP000250043"/>
    </source>
</evidence>
<sequence>MDGCCCSECHSYSRDRAGMEAKVEHSDSNVFSESTGSPRIILQLSIHDDWVQRRCSFSYCGNRRHQDTQVHHCANLVRHLCRSVNNDKRSICFTSYSGHYWGHRETIDYPGTQLYIYDRPHCTLCFQLNAELYLMAYSHSTVSRPPKLW</sequence>
<reference evidence="1 2" key="1">
    <citation type="submission" date="2016-07" db="EMBL/GenBank/DDBJ databases">
        <title>Draft genome of the white-rot fungus Obba rivulosa 3A-2.</title>
        <authorList>
            <consortium name="DOE Joint Genome Institute"/>
            <person name="Miettinen O."/>
            <person name="Riley R."/>
            <person name="Acob R."/>
            <person name="Barry K."/>
            <person name="Cullen D."/>
            <person name="De Vries R."/>
            <person name="Hainaut M."/>
            <person name="Hatakka A."/>
            <person name="Henrissat B."/>
            <person name="Hilden K."/>
            <person name="Kuo R."/>
            <person name="Labutti K."/>
            <person name="Lipzen A."/>
            <person name="Makela M.R."/>
            <person name="Sandor L."/>
            <person name="Spatafora J.W."/>
            <person name="Grigoriev I.V."/>
            <person name="Hibbett D.S."/>
        </authorList>
    </citation>
    <scope>NUCLEOTIDE SEQUENCE [LARGE SCALE GENOMIC DNA]</scope>
    <source>
        <strain evidence="1 2">3A-2</strain>
    </source>
</reference>